<organism evidence="3 4">
    <name type="scientific">Siccirubricoccus soli</name>
    <dbReference type="NCBI Taxonomy" id="2899147"/>
    <lineage>
        <taxon>Bacteria</taxon>
        <taxon>Pseudomonadati</taxon>
        <taxon>Pseudomonadota</taxon>
        <taxon>Alphaproteobacteria</taxon>
        <taxon>Acetobacterales</taxon>
        <taxon>Roseomonadaceae</taxon>
        <taxon>Siccirubricoccus</taxon>
    </lineage>
</organism>
<dbReference type="EMBL" id="JAFIRR010000037">
    <property type="protein sequence ID" value="MCO6415866.1"/>
    <property type="molecule type" value="Genomic_DNA"/>
</dbReference>
<dbReference type="Proteomes" id="UP001523392">
    <property type="component" value="Unassembled WGS sequence"/>
</dbReference>
<dbReference type="RefSeq" id="WP_252952479.1">
    <property type="nucleotide sequence ID" value="NZ_JAFIRR010000037.1"/>
</dbReference>
<name>A0ABT1D1S1_9PROT</name>
<comment type="caution">
    <text evidence="3">The sequence shown here is derived from an EMBL/GenBank/DDBJ whole genome shotgun (WGS) entry which is preliminary data.</text>
</comment>
<evidence type="ECO:0000313" key="4">
    <source>
        <dbReference type="Proteomes" id="UP001523392"/>
    </source>
</evidence>
<keyword evidence="4" id="KW-1185">Reference proteome</keyword>
<feature type="region of interest" description="Disordered" evidence="2">
    <location>
        <begin position="89"/>
        <end position="114"/>
    </location>
</feature>
<evidence type="ECO:0000256" key="2">
    <source>
        <dbReference type="SAM" id="MobiDB-lite"/>
    </source>
</evidence>
<proteinExistence type="predicted"/>
<evidence type="ECO:0000256" key="1">
    <source>
        <dbReference type="ARBA" id="ARBA00022649"/>
    </source>
</evidence>
<gene>
    <name evidence="3" type="ORF">JYK14_06710</name>
</gene>
<reference evidence="3 4" key="1">
    <citation type="submission" date="2021-12" db="EMBL/GenBank/DDBJ databases">
        <title>Siccirubricoccus leaddurans sp. nov., a high concentration Zn2+ tolerance bacterium.</title>
        <authorList>
            <person name="Cao Y."/>
        </authorList>
    </citation>
    <scope>NUCLEOTIDE SEQUENCE [LARGE SCALE GENOMIC DNA]</scope>
    <source>
        <strain evidence="3 4">KC 17139</strain>
    </source>
</reference>
<evidence type="ECO:0000313" key="3">
    <source>
        <dbReference type="EMBL" id="MCO6415866.1"/>
    </source>
</evidence>
<protein>
    <submittedName>
        <fullName evidence="3">Type II toxin-antitoxin system CcdA family antitoxin</fullName>
    </submittedName>
</protein>
<dbReference type="InterPro" id="IPR009956">
    <property type="entry name" value="Post-segregation_anti-tox_CcdA"/>
</dbReference>
<dbReference type="Pfam" id="PF07362">
    <property type="entry name" value="CcdA"/>
    <property type="match status" value="1"/>
</dbReference>
<sequence length="114" mass="13096">MPAYPVNPVVMAEARRLAAEDLDRDLDRVAELLAEQGHYGPDGRPYPARTVANLLDEELRRRRDDRWRERNRPAMDDFNCWLEREGHKFLAGGDPEGSRSRTDGVPTAEPKRPD</sequence>
<keyword evidence="1" id="KW-1277">Toxin-antitoxin system</keyword>
<accession>A0ABT1D1S1</accession>